<evidence type="ECO:0000313" key="3">
    <source>
        <dbReference type="Proteomes" id="UP000252086"/>
    </source>
</evidence>
<reference evidence="2 3" key="1">
    <citation type="submission" date="2018-06" db="EMBL/GenBank/DDBJ databases">
        <title>Genomic Encyclopedia of Type Strains, Phase III (KMG-III): the genomes of soil and plant-associated and newly described type strains.</title>
        <authorList>
            <person name="Whitman W."/>
        </authorList>
    </citation>
    <scope>NUCLEOTIDE SEQUENCE [LARGE SCALE GENOMIC DNA]</scope>
    <source>
        <strain evidence="2 3">CECT 7732</strain>
    </source>
</reference>
<proteinExistence type="predicted"/>
<organism evidence="2 3">
    <name type="scientific">Marinomonas aquiplantarum</name>
    <dbReference type="NCBI Taxonomy" id="491951"/>
    <lineage>
        <taxon>Bacteria</taxon>
        <taxon>Pseudomonadati</taxon>
        <taxon>Pseudomonadota</taxon>
        <taxon>Gammaproteobacteria</taxon>
        <taxon>Oceanospirillales</taxon>
        <taxon>Oceanospirillaceae</taxon>
        <taxon>Marinomonas</taxon>
    </lineage>
</organism>
<accession>A0A366D1V5</accession>
<dbReference type="Proteomes" id="UP000252086">
    <property type="component" value="Unassembled WGS sequence"/>
</dbReference>
<feature type="chain" id="PRO_5017049892" description="Lipoprotein" evidence="1">
    <location>
        <begin position="19"/>
        <end position="66"/>
    </location>
</feature>
<name>A0A366D1V5_9GAMM</name>
<keyword evidence="3" id="KW-1185">Reference proteome</keyword>
<gene>
    <name evidence="2" type="ORF">DFP76_103200</name>
</gene>
<dbReference type="EMBL" id="QNRF01000003">
    <property type="protein sequence ID" value="RBO83926.1"/>
    <property type="molecule type" value="Genomic_DNA"/>
</dbReference>
<protein>
    <recommendedName>
        <fullName evidence="4">Lipoprotein</fullName>
    </recommendedName>
</protein>
<comment type="caution">
    <text evidence="2">The sequence shown here is derived from an EMBL/GenBank/DDBJ whole genome shotgun (WGS) entry which is preliminary data.</text>
</comment>
<evidence type="ECO:0008006" key="4">
    <source>
        <dbReference type="Google" id="ProtNLM"/>
    </source>
</evidence>
<dbReference type="RefSeq" id="WP_113873911.1">
    <property type="nucleotide sequence ID" value="NZ_QNRF01000003.1"/>
</dbReference>
<sequence length="66" mass="7007">MMLKKLCLLITVAASVSACSSFYNDSAVAPDGGRFVSGQYDGSKAIFHCPSTPDAGDCERINVDFK</sequence>
<evidence type="ECO:0000313" key="2">
    <source>
        <dbReference type="EMBL" id="RBO83926.1"/>
    </source>
</evidence>
<keyword evidence="1" id="KW-0732">Signal</keyword>
<feature type="signal peptide" evidence="1">
    <location>
        <begin position="1"/>
        <end position="18"/>
    </location>
</feature>
<evidence type="ECO:0000256" key="1">
    <source>
        <dbReference type="SAM" id="SignalP"/>
    </source>
</evidence>
<dbReference type="AlphaFoldDB" id="A0A366D1V5"/>
<dbReference type="PROSITE" id="PS51257">
    <property type="entry name" value="PROKAR_LIPOPROTEIN"/>
    <property type="match status" value="1"/>
</dbReference>